<evidence type="ECO:0000259" key="1">
    <source>
        <dbReference type="Pfam" id="PF00656"/>
    </source>
</evidence>
<dbReference type="InterPro" id="IPR011600">
    <property type="entry name" value="Pept_C14_caspase"/>
</dbReference>
<feature type="domain" description="Peptidase C14 caspase" evidence="1">
    <location>
        <begin position="117"/>
        <end position="285"/>
    </location>
</feature>
<dbReference type="EMBL" id="FJOG01000031">
    <property type="protein sequence ID" value="CZR65522.1"/>
    <property type="molecule type" value="Genomic_DNA"/>
</dbReference>
<keyword evidence="3" id="KW-1185">Reference proteome</keyword>
<dbReference type="AlphaFoldDB" id="A0A1L7XKF3"/>
<evidence type="ECO:0000313" key="2">
    <source>
        <dbReference type="EMBL" id="CZR65522.1"/>
    </source>
</evidence>
<evidence type="ECO:0000313" key="3">
    <source>
        <dbReference type="Proteomes" id="UP000184330"/>
    </source>
</evidence>
<dbReference type="OrthoDB" id="4760831at2759"/>
<accession>A0A1L7XKF3</accession>
<gene>
    <name evidence="2" type="ORF">PAC_15422</name>
</gene>
<name>A0A1L7XKF3_9HELO</name>
<sequence>MSQPSFYVLSEGQSKDNYTHDTSRADSHHHDLATFCEDVNNAAKFAEMCALSPLTPAPASRLSRVSGERRCSKDGGTCVRAKIAKLCAFPNRGRSRYETVHVCLIRWEYDGLGVRQELNTLDAVLQDYGFQTNIFLIPEQNSQWNLTRRTLDFIQDCDNEKNLFILYYAGHGRMNSSRQSEWCSRQDSNSPFVDWSAIQGLFGTAKSDVLILLDTCAAASSATSSVTTSQYAVMETIAACGFERKAAPPGEDSMTNALVDVLRDWINKTSFSAASLHTEVLFRLKLKGKRKDRNGVLLEWCVTPIHWINAKDSMASAIEICRLNVLPLPSTTQLDPLNDDDASTFVDAMDVDSDNTSAASIALSSVSSARTYKVPRVLISLQLEEDQSLDAEQCTKWLDKFPLLAKWVKVEAVFVSVADHV</sequence>
<dbReference type="GO" id="GO:0004197">
    <property type="term" value="F:cysteine-type endopeptidase activity"/>
    <property type="evidence" value="ECO:0007669"/>
    <property type="project" value="InterPro"/>
</dbReference>
<proteinExistence type="predicted"/>
<dbReference type="Proteomes" id="UP000184330">
    <property type="component" value="Unassembled WGS sequence"/>
</dbReference>
<dbReference type="GO" id="GO:0006508">
    <property type="term" value="P:proteolysis"/>
    <property type="evidence" value="ECO:0007669"/>
    <property type="project" value="InterPro"/>
</dbReference>
<organism evidence="2 3">
    <name type="scientific">Phialocephala subalpina</name>
    <dbReference type="NCBI Taxonomy" id="576137"/>
    <lineage>
        <taxon>Eukaryota</taxon>
        <taxon>Fungi</taxon>
        <taxon>Dikarya</taxon>
        <taxon>Ascomycota</taxon>
        <taxon>Pezizomycotina</taxon>
        <taxon>Leotiomycetes</taxon>
        <taxon>Helotiales</taxon>
        <taxon>Mollisiaceae</taxon>
        <taxon>Phialocephala</taxon>
        <taxon>Phialocephala fortinii species complex</taxon>
    </lineage>
</organism>
<protein>
    <recommendedName>
        <fullName evidence="1">Peptidase C14 caspase domain-containing protein</fullName>
    </recommendedName>
</protein>
<reference evidence="2" key="1">
    <citation type="submission" date="2016-03" db="EMBL/GenBank/DDBJ databases">
        <authorList>
            <person name="Ploux O."/>
        </authorList>
    </citation>
    <scope>NUCLEOTIDE SEQUENCE [LARGE SCALE GENOMIC DNA]</scope>
    <source>
        <strain evidence="2">UAMH 11012</strain>
    </source>
</reference>
<dbReference type="Pfam" id="PF00656">
    <property type="entry name" value="Peptidase_C14"/>
    <property type="match status" value="1"/>
</dbReference>